<sequence>INFASYNIDVQTTNLKNHYAKHHQKEYQTILATEEAKRNQVKKTNLKEKNIGQFFASLFENSLVIQQSIQQQQIEKINEAQDEDYFTEEEEIEVVQTSIPLTKKKKN</sequence>
<gene>
    <name evidence="1" type="ORF">RPERSI_LOCUS28892</name>
</gene>
<dbReference type="EMBL" id="CAJVQC010107030">
    <property type="protein sequence ID" value="CAG8833618.1"/>
    <property type="molecule type" value="Genomic_DNA"/>
</dbReference>
<evidence type="ECO:0000313" key="1">
    <source>
        <dbReference type="EMBL" id="CAG8833618.1"/>
    </source>
</evidence>
<proteinExistence type="predicted"/>
<dbReference type="Proteomes" id="UP000789920">
    <property type="component" value="Unassembled WGS sequence"/>
</dbReference>
<organism evidence="1 2">
    <name type="scientific">Racocetra persica</name>
    <dbReference type="NCBI Taxonomy" id="160502"/>
    <lineage>
        <taxon>Eukaryota</taxon>
        <taxon>Fungi</taxon>
        <taxon>Fungi incertae sedis</taxon>
        <taxon>Mucoromycota</taxon>
        <taxon>Glomeromycotina</taxon>
        <taxon>Glomeromycetes</taxon>
        <taxon>Diversisporales</taxon>
        <taxon>Gigasporaceae</taxon>
        <taxon>Racocetra</taxon>
    </lineage>
</organism>
<feature type="non-terminal residue" evidence="1">
    <location>
        <position position="1"/>
    </location>
</feature>
<comment type="caution">
    <text evidence="1">The sequence shown here is derived from an EMBL/GenBank/DDBJ whole genome shotgun (WGS) entry which is preliminary data.</text>
</comment>
<name>A0ACA9SC24_9GLOM</name>
<protein>
    <submittedName>
        <fullName evidence="1">6489_t:CDS:1</fullName>
    </submittedName>
</protein>
<evidence type="ECO:0000313" key="2">
    <source>
        <dbReference type="Proteomes" id="UP000789920"/>
    </source>
</evidence>
<accession>A0ACA9SC24</accession>
<reference evidence="1" key="1">
    <citation type="submission" date="2021-06" db="EMBL/GenBank/DDBJ databases">
        <authorList>
            <person name="Kallberg Y."/>
            <person name="Tangrot J."/>
            <person name="Rosling A."/>
        </authorList>
    </citation>
    <scope>NUCLEOTIDE SEQUENCE</scope>
    <source>
        <strain evidence="1">MA461A</strain>
    </source>
</reference>
<keyword evidence="2" id="KW-1185">Reference proteome</keyword>